<comment type="caution">
    <text evidence="8">The sequence shown here is derived from an EMBL/GenBank/DDBJ whole genome shotgun (WGS) entry which is preliminary data.</text>
</comment>
<dbReference type="GO" id="GO:0046872">
    <property type="term" value="F:metal ion binding"/>
    <property type="evidence" value="ECO:0007669"/>
    <property type="project" value="UniProtKB-KW"/>
</dbReference>
<proteinExistence type="predicted"/>
<dbReference type="EMBL" id="VLKL01000059">
    <property type="protein sequence ID" value="TWH91863.1"/>
    <property type="molecule type" value="Genomic_DNA"/>
</dbReference>
<feature type="domain" description="Radical SAM core" evidence="6">
    <location>
        <begin position="151"/>
        <end position="311"/>
    </location>
</feature>
<dbReference type="Pfam" id="PF04055">
    <property type="entry name" value="Radical_SAM"/>
    <property type="match status" value="1"/>
</dbReference>
<dbReference type="AlphaFoldDB" id="A0A562K9E4"/>
<reference evidence="8 9" key="1">
    <citation type="journal article" date="2015" name="Stand. Genomic Sci.">
        <title>Genomic Encyclopedia of Bacterial and Archaeal Type Strains, Phase III: the genomes of soil and plant-associated and newly described type strains.</title>
        <authorList>
            <person name="Whitman W.B."/>
            <person name="Woyke T."/>
            <person name="Klenk H.P."/>
            <person name="Zhou Y."/>
            <person name="Lilburn T.G."/>
            <person name="Beck B.J."/>
            <person name="De Vos P."/>
            <person name="Vandamme P."/>
            <person name="Eisen J.A."/>
            <person name="Garrity G."/>
            <person name="Hugenholtz P."/>
            <person name="Kyrpides N.C."/>
        </authorList>
    </citation>
    <scope>NUCLEOTIDE SEQUENCE [LARGE SCALE GENOMIC DNA]</scope>
    <source>
        <strain evidence="8 9">CGMCC 1.10947</strain>
    </source>
</reference>
<keyword evidence="5" id="KW-0411">Iron-sulfur</keyword>
<evidence type="ECO:0000259" key="7">
    <source>
        <dbReference type="Pfam" id="PF13186"/>
    </source>
</evidence>
<keyword evidence="2" id="KW-0949">S-adenosyl-L-methionine</keyword>
<comment type="cofactor">
    <cofactor evidence="1">
        <name>[4Fe-4S] cluster</name>
        <dbReference type="ChEBI" id="CHEBI:49883"/>
    </cofactor>
</comment>
<dbReference type="InterPro" id="IPR013785">
    <property type="entry name" value="Aldolase_TIM"/>
</dbReference>
<evidence type="ECO:0000256" key="5">
    <source>
        <dbReference type="ARBA" id="ARBA00023014"/>
    </source>
</evidence>
<dbReference type="PANTHER" id="PTHR11228">
    <property type="entry name" value="RADICAL SAM DOMAIN PROTEIN"/>
    <property type="match status" value="1"/>
</dbReference>
<keyword evidence="3" id="KW-0479">Metal-binding</keyword>
<dbReference type="SFLD" id="SFLDG01067">
    <property type="entry name" value="SPASM/twitch_domain_containing"/>
    <property type="match status" value="1"/>
</dbReference>
<evidence type="ECO:0000313" key="9">
    <source>
        <dbReference type="Proteomes" id="UP000317176"/>
    </source>
</evidence>
<keyword evidence="9" id="KW-1185">Reference proteome</keyword>
<dbReference type="InterPro" id="IPR058240">
    <property type="entry name" value="rSAM_sf"/>
</dbReference>
<evidence type="ECO:0000256" key="3">
    <source>
        <dbReference type="ARBA" id="ARBA00022723"/>
    </source>
</evidence>
<dbReference type="NCBIfam" id="TIGR04085">
    <property type="entry name" value="rSAM_more_4Fe4S"/>
    <property type="match status" value="1"/>
</dbReference>
<dbReference type="GO" id="GO:0051536">
    <property type="term" value="F:iron-sulfur cluster binding"/>
    <property type="evidence" value="ECO:0007669"/>
    <property type="project" value="UniProtKB-KW"/>
</dbReference>
<dbReference type="CDD" id="cd01335">
    <property type="entry name" value="Radical_SAM"/>
    <property type="match status" value="1"/>
</dbReference>
<dbReference type="InterPro" id="IPR050377">
    <property type="entry name" value="Radical_SAM_PqqE_MftC-like"/>
</dbReference>
<dbReference type="SFLD" id="SFLDS00029">
    <property type="entry name" value="Radical_SAM"/>
    <property type="match status" value="1"/>
</dbReference>
<evidence type="ECO:0000256" key="1">
    <source>
        <dbReference type="ARBA" id="ARBA00001966"/>
    </source>
</evidence>
<dbReference type="Proteomes" id="UP000317176">
    <property type="component" value="Unassembled WGS sequence"/>
</dbReference>
<evidence type="ECO:0000256" key="2">
    <source>
        <dbReference type="ARBA" id="ARBA00022691"/>
    </source>
</evidence>
<evidence type="ECO:0000256" key="4">
    <source>
        <dbReference type="ARBA" id="ARBA00023004"/>
    </source>
</evidence>
<name>A0A562K9E4_9BRAD</name>
<dbReference type="OrthoDB" id="9792276at2"/>
<dbReference type="GO" id="GO:0006783">
    <property type="term" value="P:heme biosynthetic process"/>
    <property type="evidence" value="ECO:0007669"/>
    <property type="project" value="TreeGrafter"/>
</dbReference>
<dbReference type="SUPFAM" id="SSF102114">
    <property type="entry name" value="Radical SAM enzymes"/>
    <property type="match status" value="1"/>
</dbReference>
<protein>
    <submittedName>
        <fullName evidence="8">Radical SAM protein with 4Fe4S-binding SPASM domain</fullName>
    </submittedName>
</protein>
<evidence type="ECO:0000259" key="6">
    <source>
        <dbReference type="Pfam" id="PF04055"/>
    </source>
</evidence>
<dbReference type="Pfam" id="PF13186">
    <property type="entry name" value="SPASM"/>
    <property type="match status" value="1"/>
</dbReference>
<dbReference type="InterPro" id="IPR023885">
    <property type="entry name" value="4Fe4S-binding_SPASM_dom"/>
</dbReference>
<dbReference type="InterPro" id="IPR007197">
    <property type="entry name" value="rSAM"/>
</dbReference>
<keyword evidence="4" id="KW-0408">Iron</keyword>
<gene>
    <name evidence="8" type="ORF">IQ17_07315</name>
</gene>
<dbReference type="Gene3D" id="3.20.20.70">
    <property type="entry name" value="Aldolase class I"/>
    <property type="match status" value="1"/>
</dbReference>
<organism evidence="8 9">
    <name type="scientific">Bradyrhizobium daqingense</name>
    <dbReference type="NCBI Taxonomy" id="993502"/>
    <lineage>
        <taxon>Bacteria</taxon>
        <taxon>Pseudomonadati</taxon>
        <taxon>Pseudomonadota</taxon>
        <taxon>Alphaproteobacteria</taxon>
        <taxon>Hyphomicrobiales</taxon>
        <taxon>Nitrobacteraceae</taxon>
        <taxon>Bradyrhizobium</taxon>
    </lineage>
</organism>
<feature type="domain" description="4Fe4S-binding SPASM" evidence="7">
    <location>
        <begin position="395"/>
        <end position="461"/>
    </location>
</feature>
<dbReference type="GO" id="GO:0003824">
    <property type="term" value="F:catalytic activity"/>
    <property type="evidence" value="ECO:0007669"/>
    <property type="project" value="InterPro"/>
</dbReference>
<evidence type="ECO:0000313" key="8">
    <source>
        <dbReference type="EMBL" id="TWH91863.1"/>
    </source>
</evidence>
<dbReference type="PANTHER" id="PTHR11228:SF7">
    <property type="entry name" value="PQQA PEPTIDE CYCLASE"/>
    <property type="match status" value="1"/>
</dbReference>
<sequence length="502" mass="56963">MTKLSIEPDQFVAVRRDFIFTQDGNRPILYPLDYINTHIHFLTPVQGFALSLLDGVSRFCEIEFFFHRLFPKAAAGILVETLSSIDALVRASVSPVGIGANGILEIAHAPITEAIRFDPRSFVIDPQAYSRVMHGVKTRFRLKAPINLYTVFTHRCQTDCLYCYADRRIKAGKEMRLERWRELIEEAAAMGVRMCSPDNGDTFVRRDGIDFLNLLVEHKMLFLLSTKACLDRDAVARLVDAGFKEKINGIIERPVQLSFDAADEDVNMRVLNVKKPRTQLTARTFESFMAFGIQPIIKAVITGLNVNQPKKIVDFFYPCGARTFSFVRYARSFHRHSDDLFVTGAHHATLAREFEAIRAKYPDIRINENLSRAPTSAGELSPQRKRQIWSQRIGCGGGWHALGIGPDGGAFLCEQMAYEEPFLVGDARHQSLREIWTGSRLLNFIHPSRERFAGSRCETCPSFETCMWEKGRCYRDAYFSYGSVHTTPPLCPFNDKPGVRLS</sequence>
<accession>A0A562K9E4</accession>
<dbReference type="RefSeq" id="WP_145643139.1">
    <property type="nucleotide sequence ID" value="NZ_CP088014.1"/>
</dbReference>